<dbReference type="EMBL" id="JAJBZG010000005">
    <property type="protein sequence ID" value="MCB7481546.1"/>
    <property type="molecule type" value="Genomic_DNA"/>
</dbReference>
<sequence>MKLYSSLRILIATLLISTGINAQSYKLDNQSSSLIVDGTSNIHDWTIEAENTSGTINIDLDEGKIDDIENLEFSVIAESLMSGKSGMDKNTYKALNTDKYKSITYQLQKVNSIENTSGNTYKVSTKGNLTIAGVKKEINLNFNLKSDSNKIVLSGEHKLKMTDFEIDPPTAMFGSIKTGDMVKIKFTTQFNK</sequence>
<evidence type="ECO:0000259" key="2">
    <source>
        <dbReference type="SMART" id="SM00867"/>
    </source>
</evidence>
<dbReference type="Proteomes" id="UP001139414">
    <property type="component" value="Unassembled WGS sequence"/>
</dbReference>
<feature type="signal peptide" evidence="1">
    <location>
        <begin position="1"/>
        <end position="22"/>
    </location>
</feature>
<comment type="caution">
    <text evidence="3">The sequence shown here is derived from an EMBL/GenBank/DDBJ whole genome shotgun (WGS) entry which is preliminary data.</text>
</comment>
<evidence type="ECO:0000256" key="1">
    <source>
        <dbReference type="SAM" id="SignalP"/>
    </source>
</evidence>
<dbReference type="PANTHER" id="PTHR34406:SF1">
    <property type="entry name" value="PROTEIN YCEI"/>
    <property type="match status" value="1"/>
</dbReference>
<dbReference type="SMART" id="SM00867">
    <property type="entry name" value="YceI"/>
    <property type="match status" value="1"/>
</dbReference>
<keyword evidence="4" id="KW-1185">Reference proteome</keyword>
<accession>A0A9X1LJJ9</accession>
<dbReference type="InterPro" id="IPR036761">
    <property type="entry name" value="TTHA0802/YceI-like_sf"/>
</dbReference>
<dbReference type="PANTHER" id="PTHR34406">
    <property type="entry name" value="PROTEIN YCEI"/>
    <property type="match status" value="1"/>
</dbReference>
<feature type="chain" id="PRO_5040844642" evidence="1">
    <location>
        <begin position="23"/>
        <end position="192"/>
    </location>
</feature>
<dbReference type="AlphaFoldDB" id="A0A9X1LJJ9"/>
<dbReference type="Gene3D" id="2.40.128.110">
    <property type="entry name" value="Lipid/polyisoprenoid-binding, YceI-like"/>
    <property type="match status" value="1"/>
</dbReference>
<dbReference type="RefSeq" id="WP_229340606.1">
    <property type="nucleotide sequence ID" value="NZ_JAJBZG010000005.1"/>
</dbReference>
<evidence type="ECO:0000313" key="3">
    <source>
        <dbReference type="EMBL" id="MCB7481546.1"/>
    </source>
</evidence>
<gene>
    <name evidence="3" type="ORF">LGQ90_09770</name>
</gene>
<name>A0A9X1LJJ9_9FLAO</name>
<dbReference type="SUPFAM" id="SSF101874">
    <property type="entry name" value="YceI-like"/>
    <property type="match status" value="1"/>
</dbReference>
<proteinExistence type="predicted"/>
<dbReference type="Pfam" id="PF04264">
    <property type="entry name" value="YceI"/>
    <property type="match status" value="1"/>
</dbReference>
<reference evidence="3" key="1">
    <citation type="submission" date="2021-10" db="EMBL/GenBank/DDBJ databases">
        <title>Gramella sp. ASW11-100T, isolated from marine sediment.</title>
        <authorList>
            <person name="Xia C."/>
        </authorList>
    </citation>
    <scope>NUCLEOTIDE SEQUENCE</scope>
    <source>
        <strain evidence="3">ASW11-100</strain>
    </source>
</reference>
<protein>
    <submittedName>
        <fullName evidence="3">YceI family protein</fullName>
    </submittedName>
</protein>
<keyword evidence="1" id="KW-0732">Signal</keyword>
<dbReference type="InterPro" id="IPR007372">
    <property type="entry name" value="Lipid/polyisoprenoid-bd_YceI"/>
</dbReference>
<evidence type="ECO:0000313" key="4">
    <source>
        <dbReference type="Proteomes" id="UP001139414"/>
    </source>
</evidence>
<feature type="domain" description="Lipid/polyisoprenoid-binding YceI-like" evidence="2">
    <location>
        <begin position="24"/>
        <end position="191"/>
    </location>
</feature>
<organism evidence="3 4">
    <name type="scientific">Christiangramia sediminis</name>
    <dbReference type="NCBI Taxonomy" id="2881336"/>
    <lineage>
        <taxon>Bacteria</taxon>
        <taxon>Pseudomonadati</taxon>
        <taxon>Bacteroidota</taxon>
        <taxon>Flavobacteriia</taxon>
        <taxon>Flavobacteriales</taxon>
        <taxon>Flavobacteriaceae</taxon>
        <taxon>Christiangramia</taxon>
    </lineage>
</organism>